<comment type="caution">
    <text evidence="1">The sequence shown here is derived from an EMBL/GenBank/DDBJ whole genome shotgun (WGS) entry which is preliminary data.</text>
</comment>
<proteinExistence type="predicted"/>
<dbReference type="AlphaFoldDB" id="A0A365KM09"/>
<sequence>MKRLDEVTSTDFFYCYTKSLSLFLKEKGIPYIIKANSIKDGNTFTLYVKCAELQKALDDYMLKVGQ</sequence>
<keyword evidence="2" id="KW-1185">Reference proteome</keyword>
<dbReference type="RefSeq" id="WP_112224718.1">
    <property type="nucleotide sequence ID" value="NZ_CP047673.1"/>
</dbReference>
<dbReference type="Proteomes" id="UP000251002">
    <property type="component" value="Unassembled WGS sequence"/>
</dbReference>
<dbReference type="EMBL" id="QLZR01000008">
    <property type="protein sequence ID" value="RAZ74159.1"/>
    <property type="molecule type" value="Genomic_DNA"/>
</dbReference>
<protein>
    <recommendedName>
        <fullName evidence="3">DUF5659 domain-containing protein</fullName>
    </recommendedName>
</protein>
<accession>A0A365KM09</accession>
<evidence type="ECO:0000313" key="2">
    <source>
        <dbReference type="Proteomes" id="UP000251002"/>
    </source>
</evidence>
<organism evidence="1 2">
    <name type="scientific">Planococcus halotolerans</name>
    <dbReference type="NCBI Taxonomy" id="2233542"/>
    <lineage>
        <taxon>Bacteria</taxon>
        <taxon>Bacillati</taxon>
        <taxon>Bacillota</taxon>
        <taxon>Bacilli</taxon>
        <taxon>Bacillales</taxon>
        <taxon>Caryophanaceae</taxon>
        <taxon>Planococcus</taxon>
    </lineage>
</organism>
<reference evidence="1 2" key="1">
    <citation type="submission" date="2018-06" db="EMBL/GenBank/DDBJ databases">
        <title>The draft genome sequences of strains SCU63 and S1.</title>
        <authorList>
            <person name="Gan L."/>
        </authorList>
    </citation>
    <scope>NUCLEOTIDE SEQUENCE [LARGE SCALE GENOMIC DNA]</scope>
    <source>
        <strain evidence="1 2">SCU63</strain>
    </source>
</reference>
<name>A0A365KM09_9BACL</name>
<evidence type="ECO:0008006" key="3">
    <source>
        <dbReference type="Google" id="ProtNLM"/>
    </source>
</evidence>
<evidence type="ECO:0000313" key="1">
    <source>
        <dbReference type="EMBL" id="RAZ74159.1"/>
    </source>
</evidence>
<gene>
    <name evidence="1" type="ORF">DP120_16400</name>
</gene>